<evidence type="ECO:0000256" key="1">
    <source>
        <dbReference type="ARBA" id="ARBA00004429"/>
    </source>
</evidence>
<dbReference type="InterPro" id="IPR007387">
    <property type="entry name" value="TRAP_DctQ"/>
</dbReference>
<keyword evidence="7" id="KW-0472">Membrane</keyword>
<name>A0A0U2INV8_9BACL</name>
<evidence type="ECO:0000313" key="10">
    <source>
        <dbReference type="EMBL" id="ALS25403.1"/>
    </source>
</evidence>
<keyword evidence="6" id="KW-1133">Transmembrane helix</keyword>
<feature type="domain" description="Tripartite ATP-independent periplasmic transporters DctQ component" evidence="9">
    <location>
        <begin position="23"/>
        <end position="151"/>
    </location>
</feature>
<evidence type="ECO:0000256" key="2">
    <source>
        <dbReference type="ARBA" id="ARBA00022448"/>
    </source>
</evidence>
<dbReference type="PANTHER" id="PTHR35011">
    <property type="entry name" value="2,3-DIKETO-L-GULONATE TRAP TRANSPORTER SMALL PERMEASE PROTEIN YIAM"/>
    <property type="match status" value="1"/>
</dbReference>
<protein>
    <submittedName>
        <fullName evidence="10">DctQ component of tripartite ATP-independent periplasmic transporter</fullName>
    </submittedName>
</protein>
<evidence type="ECO:0000256" key="6">
    <source>
        <dbReference type="ARBA" id="ARBA00022989"/>
    </source>
</evidence>
<dbReference type="KEGG" id="pnp:IJ22_51440"/>
<evidence type="ECO:0000256" key="3">
    <source>
        <dbReference type="ARBA" id="ARBA00022475"/>
    </source>
</evidence>
<evidence type="ECO:0000256" key="8">
    <source>
        <dbReference type="ARBA" id="ARBA00038436"/>
    </source>
</evidence>
<dbReference type="InterPro" id="IPR055348">
    <property type="entry name" value="DctQ"/>
</dbReference>
<keyword evidence="3" id="KW-1003">Cell membrane</keyword>
<dbReference type="OrthoDB" id="9815614at2"/>
<evidence type="ECO:0000256" key="7">
    <source>
        <dbReference type="ARBA" id="ARBA00023136"/>
    </source>
</evidence>
<dbReference type="AlphaFoldDB" id="A0A0U2INV8"/>
<dbReference type="GO" id="GO:0015740">
    <property type="term" value="P:C4-dicarboxylate transport"/>
    <property type="evidence" value="ECO:0007669"/>
    <property type="project" value="TreeGrafter"/>
</dbReference>
<comment type="similarity">
    <text evidence="8">Belongs to the TRAP transporter small permease family.</text>
</comment>
<sequence>MKNISKWLGNALNILMAFSLLFMCILVLGNVILRYVFDSGITWSEEMSRFLFVWMIFLGSIGALKDNEHLGVEMLVKRLPPSMKKIAYIISHVLILFALLLILQGSWKLILLNMDSNAPATGIRMSYVYAIGIIMSLGMALVVMIKMYKVLLRKSAIDKAVRMKESEEEMLGPVYEKRQTLSGGNQP</sequence>
<accession>A0A0U2INV8</accession>
<dbReference type="Pfam" id="PF04290">
    <property type="entry name" value="DctQ"/>
    <property type="match status" value="1"/>
</dbReference>
<dbReference type="STRING" id="162209.IJ22_51440"/>
<keyword evidence="4" id="KW-0997">Cell inner membrane</keyword>
<evidence type="ECO:0000259" key="9">
    <source>
        <dbReference type="Pfam" id="PF04290"/>
    </source>
</evidence>
<gene>
    <name evidence="10" type="ORF">IJ22_51440</name>
</gene>
<dbReference type="RefSeq" id="WP_054818425.1">
    <property type="nucleotide sequence ID" value="NZ_CP013652.1"/>
</dbReference>
<dbReference type="PANTHER" id="PTHR35011:SF2">
    <property type="entry name" value="2,3-DIKETO-L-GULONATE TRAP TRANSPORTER SMALL PERMEASE PROTEIN YIAM"/>
    <property type="match status" value="1"/>
</dbReference>
<keyword evidence="5" id="KW-0812">Transmembrane</keyword>
<reference evidence="10 11" key="2">
    <citation type="journal article" date="2016" name="Genome Announc.">
        <title>Complete Genome Sequences of Two Interactive Moderate Thermophiles, Paenibacillus napthalenovorans 32O-Y and Paenibacillus sp. 32O-W.</title>
        <authorList>
            <person name="Butler R.R.III."/>
            <person name="Wang J."/>
            <person name="Stark B.C."/>
            <person name="Pombert J.F."/>
        </authorList>
    </citation>
    <scope>NUCLEOTIDE SEQUENCE [LARGE SCALE GENOMIC DNA]</scope>
    <source>
        <strain evidence="10 11">32O-Y</strain>
    </source>
</reference>
<proteinExistence type="inferred from homology"/>
<evidence type="ECO:0000256" key="4">
    <source>
        <dbReference type="ARBA" id="ARBA00022519"/>
    </source>
</evidence>
<dbReference type="PATRIC" id="fig|162209.4.peg.5439"/>
<dbReference type="Proteomes" id="UP000061660">
    <property type="component" value="Chromosome"/>
</dbReference>
<dbReference type="GO" id="GO:0005886">
    <property type="term" value="C:plasma membrane"/>
    <property type="evidence" value="ECO:0007669"/>
    <property type="project" value="UniProtKB-SubCell"/>
</dbReference>
<reference evidence="11" key="1">
    <citation type="submission" date="2015-12" db="EMBL/GenBank/DDBJ databases">
        <title>Complete genome sequences of two moderately thermophilic Paenibacillus species.</title>
        <authorList>
            <person name="Butler R.III."/>
            <person name="Wang J."/>
            <person name="Stark B.C."/>
            <person name="Pombert J.-F."/>
        </authorList>
    </citation>
    <scope>NUCLEOTIDE SEQUENCE [LARGE SCALE GENOMIC DNA]</scope>
    <source>
        <strain evidence="11">32O-Y</strain>
    </source>
</reference>
<dbReference type="GO" id="GO:0022857">
    <property type="term" value="F:transmembrane transporter activity"/>
    <property type="evidence" value="ECO:0007669"/>
    <property type="project" value="TreeGrafter"/>
</dbReference>
<organism evidence="10 11">
    <name type="scientific">Paenibacillus naphthalenovorans</name>
    <dbReference type="NCBI Taxonomy" id="162209"/>
    <lineage>
        <taxon>Bacteria</taxon>
        <taxon>Bacillati</taxon>
        <taxon>Bacillota</taxon>
        <taxon>Bacilli</taxon>
        <taxon>Bacillales</taxon>
        <taxon>Paenibacillaceae</taxon>
        <taxon>Paenibacillus</taxon>
    </lineage>
</organism>
<keyword evidence="11" id="KW-1185">Reference proteome</keyword>
<evidence type="ECO:0000313" key="11">
    <source>
        <dbReference type="Proteomes" id="UP000061660"/>
    </source>
</evidence>
<evidence type="ECO:0000256" key="5">
    <source>
        <dbReference type="ARBA" id="ARBA00022692"/>
    </source>
</evidence>
<keyword evidence="2" id="KW-0813">Transport</keyword>
<dbReference type="EMBL" id="CP013652">
    <property type="protein sequence ID" value="ALS25403.1"/>
    <property type="molecule type" value="Genomic_DNA"/>
</dbReference>
<comment type="subcellular location">
    <subcellularLocation>
        <location evidence="1">Cell inner membrane</location>
        <topology evidence="1">Multi-pass membrane protein</topology>
    </subcellularLocation>
</comment>